<dbReference type="STRING" id="1300344.I598_1876"/>
<evidence type="ECO:0008006" key="3">
    <source>
        <dbReference type="Google" id="ProtNLM"/>
    </source>
</evidence>
<dbReference type="KEGG" id="ido:I598_1876"/>
<sequence>MTQYGYPFEPQDTTESQYEALASEWQDTGVVASFGASDLKVSADSSGMQVTVQAGRAILKGFFFDSTAAETLAIEPADTSPRIDVVVVRVDQAADQITLAVVQGTPAANPSVPSLADEPGGVFELELARVAVGANVVTIAAANVTERRQFVGARTGSWSSATRPRTPRRRQLGFNETTGVWECWSGTEWVDLIPTTVPNARTVNGYDVVISTSTPSGTPTTNRIWIKPIN</sequence>
<protein>
    <recommendedName>
        <fullName evidence="3">Minor tail protein</fullName>
    </recommendedName>
</protein>
<gene>
    <name evidence="1" type="ORF">I598_1876</name>
</gene>
<dbReference type="OrthoDB" id="4930130at2"/>
<name>A0A161II07_9MICO</name>
<dbReference type="PATRIC" id="fig|1300344.3.peg.1885"/>
<dbReference type="AlphaFoldDB" id="A0A161II07"/>
<evidence type="ECO:0000313" key="1">
    <source>
        <dbReference type="EMBL" id="ANC31424.1"/>
    </source>
</evidence>
<keyword evidence="2" id="KW-1185">Reference proteome</keyword>
<reference evidence="1 2" key="1">
    <citation type="submission" date="2016-01" db="EMBL/GenBank/DDBJ databases">
        <title>Complete genome sequence of a soil Actinobacterium, Isoptericola dokdonensis DS-3.</title>
        <authorList>
            <person name="Kwon S.-K."/>
            <person name="Kim J.F."/>
        </authorList>
    </citation>
    <scope>NUCLEOTIDE SEQUENCE [LARGE SCALE GENOMIC DNA]</scope>
    <source>
        <strain evidence="1 2">DS-3</strain>
    </source>
</reference>
<dbReference type="RefSeq" id="WP_068202724.1">
    <property type="nucleotide sequence ID" value="NZ_CP014209.1"/>
</dbReference>
<evidence type="ECO:0000313" key="2">
    <source>
        <dbReference type="Proteomes" id="UP000076794"/>
    </source>
</evidence>
<organism evidence="1 2">
    <name type="scientific">Isoptericola dokdonensis DS-3</name>
    <dbReference type="NCBI Taxonomy" id="1300344"/>
    <lineage>
        <taxon>Bacteria</taxon>
        <taxon>Bacillati</taxon>
        <taxon>Actinomycetota</taxon>
        <taxon>Actinomycetes</taxon>
        <taxon>Micrococcales</taxon>
        <taxon>Promicromonosporaceae</taxon>
        <taxon>Isoptericola</taxon>
    </lineage>
</organism>
<accession>A0A161II07</accession>
<proteinExistence type="predicted"/>
<dbReference type="Proteomes" id="UP000076794">
    <property type="component" value="Chromosome"/>
</dbReference>
<dbReference type="EMBL" id="CP014209">
    <property type="protein sequence ID" value="ANC31424.1"/>
    <property type="molecule type" value="Genomic_DNA"/>
</dbReference>